<protein>
    <recommendedName>
        <fullName evidence="3">RRM domain-containing protein</fullName>
    </recommendedName>
</protein>
<comment type="caution">
    <text evidence="4">The sequence shown here is derived from an EMBL/GenBank/DDBJ whole genome shotgun (WGS) entry which is preliminary data.</text>
</comment>
<feature type="compositionally biased region" description="Basic and acidic residues" evidence="2">
    <location>
        <begin position="16"/>
        <end position="26"/>
    </location>
</feature>
<dbReference type="SMART" id="SM00360">
    <property type="entry name" value="RRM"/>
    <property type="match status" value="1"/>
</dbReference>
<accession>A8QD51</accession>
<sequence>MFMGDRIIVQPAKQPLRRDRDRERDPYGPPRRPRGFDMRGPRGPRGPRRGMYRLIVFNLPPGTSWQDLKDVGREHGHVTFSDINPNQPDEGALEFESRDDYERALARIEGTDLRGAILRAEPDGDLPPLPPPSSSERRERSPVGRYRDDYRDERPPPRMRDVGLDDRYDSRDRWNARNDDRYERRGGYRDDGRDDERYMSRYDRRVDERNDRRFDERDDDRYERRNDDQADAPVDERDDDRYERRNDDQADAPVDERDGDRYERRDDDRADGPVNRLGDDRHEPSRDATGDPRNDAHQEDGNDNRGNETDHRRDEQRRETNHDGDNDRERIGSSVPADSAEPRPEETHTGSETTDEQRPLQDGAAETHAKDAAAPPPPSDVQGDAAPHA</sequence>
<dbReference type="InParanoid" id="A8QD51"/>
<dbReference type="Pfam" id="PF00076">
    <property type="entry name" value="RRM_1"/>
    <property type="match status" value="1"/>
</dbReference>
<feature type="region of interest" description="Disordered" evidence="2">
    <location>
        <begin position="111"/>
        <end position="389"/>
    </location>
</feature>
<keyword evidence="1" id="KW-0694">RNA-binding</keyword>
<feature type="region of interest" description="Disordered" evidence="2">
    <location>
        <begin position="78"/>
        <end position="97"/>
    </location>
</feature>
<dbReference type="SUPFAM" id="SSF54928">
    <property type="entry name" value="RNA-binding domain, RBD"/>
    <property type="match status" value="1"/>
</dbReference>
<dbReference type="InterPro" id="IPR012677">
    <property type="entry name" value="Nucleotide-bd_a/b_plait_sf"/>
</dbReference>
<feature type="compositionally biased region" description="Basic and acidic residues" evidence="2">
    <location>
        <begin position="239"/>
        <end position="331"/>
    </location>
</feature>
<evidence type="ECO:0000256" key="2">
    <source>
        <dbReference type="SAM" id="MobiDB-lite"/>
    </source>
</evidence>
<feature type="domain" description="RRM" evidence="3">
    <location>
        <begin position="52"/>
        <end position="125"/>
    </location>
</feature>
<evidence type="ECO:0000259" key="3">
    <source>
        <dbReference type="PROSITE" id="PS50102"/>
    </source>
</evidence>
<dbReference type="Proteomes" id="UP000008837">
    <property type="component" value="Unassembled WGS sequence"/>
</dbReference>
<proteinExistence type="predicted"/>
<evidence type="ECO:0000313" key="5">
    <source>
        <dbReference type="Proteomes" id="UP000008837"/>
    </source>
</evidence>
<dbReference type="KEGG" id="mgl:MGL_4119"/>
<reference evidence="4 5" key="1">
    <citation type="journal article" date="2007" name="Proc. Natl. Acad. Sci. U.S.A.">
        <title>Dandruff-associated Malassezia genomes reveal convergent and divergent virulence traits shared with plant and human fungal pathogens.</title>
        <authorList>
            <person name="Xu J."/>
            <person name="Saunders C.W."/>
            <person name="Hu P."/>
            <person name="Grant R.A."/>
            <person name="Boekhout T."/>
            <person name="Kuramae E.E."/>
            <person name="Kronstad J.W."/>
            <person name="Deangelis Y.M."/>
            <person name="Reeder N.L."/>
            <person name="Johnstone K.R."/>
            <person name="Leland M."/>
            <person name="Fieno A.M."/>
            <person name="Begley W.M."/>
            <person name="Sun Y."/>
            <person name="Lacey M.P."/>
            <person name="Chaudhary T."/>
            <person name="Keough T."/>
            <person name="Chu L."/>
            <person name="Sears R."/>
            <person name="Yuan B."/>
            <person name="Dawson T.L.Jr."/>
        </authorList>
    </citation>
    <scope>NUCLEOTIDE SEQUENCE [LARGE SCALE GENOMIC DNA]</scope>
    <source>
        <strain evidence="5">ATCC MYA-4612 / CBS 7966</strain>
    </source>
</reference>
<name>A8QD51_MALGO</name>
<dbReference type="STRING" id="425265.A8QD51"/>
<feature type="compositionally biased region" description="Basic and acidic residues" evidence="2">
    <location>
        <begin position="135"/>
        <end position="228"/>
    </location>
</feature>
<dbReference type="Gene3D" id="3.30.70.330">
    <property type="match status" value="1"/>
</dbReference>
<feature type="compositionally biased region" description="Basic and acidic residues" evidence="2">
    <location>
        <begin position="340"/>
        <end position="371"/>
    </location>
</feature>
<dbReference type="GeneID" id="5853033"/>
<dbReference type="AlphaFoldDB" id="A8QD51"/>
<dbReference type="EMBL" id="AAYY01000020">
    <property type="protein sequence ID" value="EDP41570.1"/>
    <property type="molecule type" value="Genomic_DNA"/>
</dbReference>
<evidence type="ECO:0000313" key="4">
    <source>
        <dbReference type="EMBL" id="EDP41570.1"/>
    </source>
</evidence>
<organism evidence="4 5">
    <name type="scientific">Malassezia globosa (strain ATCC MYA-4612 / CBS 7966)</name>
    <name type="common">Dandruff-associated fungus</name>
    <dbReference type="NCBI Taxonomy" id="425265"/>
    <lineage>
        <taxon>Eukaryota</taxon>
        <taxon>Fungi</taxon>
        <taxon>Dikarya</taxon>
        <taxon>Basidiomycota</taxon>
        <taxon>Ustilaginomycotina</taxon>
        <taxon>Malasseziomycetes</taxon>
        <taxon>Malasseziales</taxon>
        <taxon>Malasseziaceae</taxon>
        <taxon>Malassezia</taxon>
    </lineage>
</organism>
<dbReference type="InterPro" id="IPR035979">
    <property type="entry name" value="RBD_domain_sf"/>
</dbReference>
<evidence type="ECO:0000256" key="1">
    <source>
        <dbReference type="PROSITE-ProRule" id="PRU00176"/>
    </source>
</evidence>
<dbReference type="GO" id="GO:0003723">
    <property type="term" value="F:RNA binding"/>
    <property type="evidence" value="ECO:0007669"/>
    <property type="project" value="UniProtKB-UniRule"/>
</dbReference>
<gene>
    <name evidence="4" type="ORF">MGL_4119</name>
</gene>
<dbReference type="OrthoDB" id="1099063at2759"/>
<dbReference type="InterPro" id="IPR000504">
    <property type="entry name" value="RRM_dom"/>
</dbReference>
<dbReference type="VEuPathDB" id="FungiDB:MGL_4119"/>
<dbReference type="PROSITE" id="PS50102">
    <property type="entry name" value="RRM"/>
    <property type="match status" value="1"/>
</dbReference>
<dbReference type="RefSeq" id="XP_001728784.1">
    <property type="nucleotide sequence ID" value="XM_001728732.1"/>
</dbReference>
<keyword evidence="5" id="KW-1185">Reference proteome</keyword>
<feature type="region of interest" description="Disordered" evidence="2">
    <location>
        <begin position="1"/>
        <end position="49"/>
    </location>
</feature>